<dbReference type="EMBL" id="WKNE01000019">
    <property type="protein sequence ID" value="MRZ56671.1"/>
    <property type="molecule type" value="Genomic_DNA"/>
</dbReference>
<gene>
    <name evidence="2" type="ORF">GKD68_18375</name>
</gene>
<name>A0A6I2NTR3_PARDI</name>
<comment type="caution">
    <text evidence="2">The sequence shown here is derived from an EMBL/GenBank/DDBJ whole genome shotgun (WGS) entry which is preliminary data.</text>
</comment>
<evidence type="ECO:0000313" key="3">
    <source>
        <dbReference type="Proteomes" id="UP000432516"/>
    </source>
</evidence>
<evidence type="ECO:0000256" key="1">
    <source>
        <dbReference type="SAM" id="MobiDB-lite"/>
    </source>
</evidence>
<dbReference type="InterPro" id="IPR046573">
    <property type="entry name" value="DUF6633"/>
</dbReference>
<dbReference type="Proteomes" id="UP000432516">
    <property type="component" value="Unassembled WGS sequence"/>
</dbReference>
<dbReference type="Pfam" id="PF20338">
    <property type="entry name" value="DUF6633"/>
    <property type="match status" value="1"/>
</dbReference>
<organism evidence="2 3">
    <name type="scientific">Parabacteroides distasonis</name>
    <dbReference type="NCBI Taxonomy" id="823"/>
    <lineage>
        <taxon>Bacteria</taxon>
        <taxon>Pseudomonadati</taxon>
        <taxon>Bacteroidota</taxon>
        <taxon>Bacteroidia</taxon>
        <taxon>Bacteroidales</taxon>
        <taxon>Tannerellaceae</taxon>
        <taxon>Parabacteroides</taxon>
    </lineage>
</organism>
<dbReference type="RefSeq" id="WP_011967035.1">
    <property type="nucleotide sequence ID" value="NZ_CP054012.1"/>
</dbReference>
<sequence>MNIRPQTITERQAAEPSYSKWQPTPQALADMRKRYGDAQGFLSIFTPDLQIAAARHPERTYTGTAPTLATIAVGYGEPVAIVWICIQLENVNLFAGVKEKMPVSRQKELSVLILTEYPFLKASEMLLFFHRLKCGRYGRFYGSVDALTITTSLLQFMDERRKESVRYRQPDTAAPAITTPSSSGITYEEYLRLKEQKQQHHEHE</sequence>
<accession>A0A6I2NTR3</accession>
<reference evidence="2 3" key="1">
    <citation type="journal article" date="2019" name="Nat. Med.">
        <title>A library of human gut bacterial isolates paired with longitudinal multiomics data enables mechanistic microbiome research.</title>
        <authorList>
            <person name="Poyet M."/>
            <person name="Groussin M."/>
            <person name="Gibbons S.M."/>
            <person name="Avila-Pacheco J."/>
            <person name="Jiang X."/>
            <person name="Kearney S.M."/>
            <person name="Perrotta A.R."/>
            <person name="Berdy B."/>
            <person name="Zhao S."/>
            <person name="Lieberman T.D."/>
            <person name="Swanson P.K."/>
            <person name="Smith M."/>
            <person name="Roesemann S."/>
            <person name="Alexander J.E."/>
            <person name="Rich S.A."/>
            <person name="Livny J."/>
            <person name="Vlamakis H."/>
            <person name="Clish C."/>
            <person name="Bullock K."/>
            <person name="Deik A."/>
            <person name="Scott J."/>
            <person name="Pierce K.A."/>
            <person name="Xavier R.J."/>
            <person name="Alm E.J."/>
        </authorList>
    </citation>
    <scope>NUCLEOTIDE SEQUENCE [LARGE SCALE GENOMIC DNA]</scope>
    <source>
        <strain evidence="2 3">BIOML-A2</strain>
    </source>
</reference>
<evidence type="ECO:0000313" key="2">
    <source>
        <dbReference type="EMBL" id="MRZ56671.1"/>
    </source>
</evidence>
<feature type="compositionally biased region" description="Polar residues" evidence="1">
    <location>
        <begin position="1"/>
        <end position="10"/>
    </location>
</feature>
<protein>
    <submittedName>
        <fullName evidence="2">Uncharacterized protein</fullName>
    </submittedName>
</protein>
<proteinExistence type="predicted"/>
<feature type="region of interest" description="Disordered" evidence="1">
    <location>
        <begin position="1"/>
        <end position="20"/>
    </location>
</feature>
<dbReference type="AlphaFoldDB" id="A0A6I2NTR3"/>